<dbReference type="GO" id="GO:0006427">
    <property type="term" value="P:histidyl-tRNA aminoacylation"/>
    <property type="evidence" value="ECO:0007669"/>
    <property type="project" value="TreeGrafter"/>
</dbReference>
<dbReference type="RefSeq" id="WP_366922846.1">
    <property type="nucleotide sequence ID" value="NZ_CP121694.1"/>
</dbReference>
<keyword evidence="11" id="KW-0808">Transferase</keyword>
<dbReference type="InterPro" id="IPR045864">
    <property type="entry name" value="aa-tRNA-synth_II/BPL/LPL"/>
</dbReference>
<feature type="binding site" evidence="9">
    <location>
        <begin position="79"/>
        <end position="81"/>
    </location>
    <ligand>
        <name>L-histidine</name>
        <dbReference type="ChEBI" id="CHEBI:57595"/>
    </ligand>
</feature>
<dbReference type="CDD" id="cd00773">
    <property type="entry name" value="HisRS-like_core"/>
    <property type="match status" value="1"/>
</dbReference>
<keyword evidence="8" id="KW-0368">Histidine biosynthesis</keyword>
<comment type="pathway">
    <text evidence="2 8">Amino-acid biosynthesis; L-histidine biosynthesis; L-histidine from 5-phospho-alpha-D-ribose 1-diphosphate: step 1/9.</text>
</comment>
<name>A0AAU0US88_9FIRM</name>
<dbReference type="NCBIfam" id="TIGR00443">
    <property type="entry name" value="hisZ_biosyn_reg"/>
    <property type="match status" value="1"/>
</dbReference>
<organism evidence="11 12">
    <name type="scientific">Metallumcola ferriviriculae</name>
    <dbReference type="NCBI Taxonomy" id="3039180"/>
    <lineage>
        <taxon>Bacteria</taxon>
        <taxon>Bacillati</taxon>
        <taxon>Bacillota</taxon>
        <taxon>Clostridia</taxon>
        <taxon>Neomoorellales</taxon>
        <taxon>Desulfitibacteraceae</taxon>
        <taxon>Metallumcola</taxon>
    </lineage>
</organism>
<dbReference type="GO" id="GO:0005737">
    <property type="term" value="C:cytoplasm"/>
    <property type="evidence" value="ECO:0007669"/>
    <property type="project" value="UniProtKB-SubCell"/>
</dbReference>
<evidence type="ECO:0000256" key="3">
    <source>
        <dbReference type="ARBA" id="ARBA00005539"/>
    </source>
</evidence>
<feature type="domain" description="Aminoacyl-transfer RNA synthetases class-II family profile" evidence="10">
    <location>
        <begin position="36"/>
        <end position="336"/>
    </location>
</feature>
<reference evidence="11 12" key="1">
    <citation type="submission" date="2023-04" db="EMBL/GenBank/DDBJ databases">
        <authorList>
            <person name="Hsu D."/>
        </authorList>
    </citation>
    <scope>NUCLEOTIDE SEQUENCE [LARGE SCALE GENOMIC DNA]</scope>
    <source>
        <strain evidence="11 12">MK1</strain>
    </source>
</reference>
<evidence type="ECO:0000259" key="10">
    <source>
        <dbReference type="PROSITE" id="PS50862"/>
    </source>
</evidence>
<feature type="binding site" evidence="9">
    <location>
        <position position="109"/>
    </location>
    <ligand>
        <name>L-histidine</name>
        <dbReference type="ChEBI" id="CHEBI:57595"/>
    </ligand>
</feature>
<dbReference type="InterPro" id="IPR004517">
    <property type="entry name" value="HisZ"/>
</dbReference>
<dbReference type="PANTHER" id="PTHR43707">
    <property type="entry name" value="HISTIDYL-TRNA SYNTHETASE"/>
    <property type="match status" value="1"/>
</dbReference>
<dbReference type="PROSITE" id="PS50862">
    <property type="entry name" value="AA_TRNA_LIGASE_II"/>
    <property type="match status" value="1"/>
</dbReference>
<dbReference type="Proteomes" id="UP001329915">
    <property type="component" value="Chromosome"/>
</dbReference>
<evidence type="ECO:0000256" key="9">
    <source>
        <dbReference type="PIRSR" id="PIRSR001549-1"/>
    </source>
</evidence>
<keyword evidence="11" id="KW-0328">Glycosyltransferase</keyword>
<feature type="binding site" evidence="9">
    <location>
        <position position="123"/>
    </location>
    <ligand>
        <name>L-histidine</name>
        <dbReference type="ChEBI" id="CHEBI:57595"/>
    </ligand>
</feature>
<keyword evidence="8" id="KW-0028">Amino-acid biosynthesis</keyword>
<evidence type="ECO:0000256" key="5">
    <source>
        <dbReference type="ARBA" id="ARBA00020397"/>
    </source>
</evidence>
<comment type="function">
    <text evidence="7 8">Required for the first step of histidine biosynthesis. May allow the feedback regulation of ATP phosphoribosyltransferase activity by histidine.</text>
</comment>
<evidence type="ECO:0000256" key="2">
    <source>
        <dbReference type="ARBA" id="ARBA00004667"/>
    </source>
</evidence>
<gene>
    <name evidence="8 11" type="primary">hisZ</name>
    <name evidence="11" type="ORF">MFMK1_003323</name>
</gene>
<dbReference type="EMBL" id="CP121694">
    <property type="protein sequence ID" value="WRO23463.1"/>
    <property type="molecule type" value="Genomic_DNA"/>
</dbReference>
<comment type="subcellular location">
    <subcellularLocation>
        <location evidence="1 8">Cytoplasm</location>
    </subcellularLocation>
</comment>
<dbReference type="InterPro" id="IPR006195">
    <property type="entry name" value="aa-tRNA-synth_II"/>
</dbReference>
<evidence type="ECO:0000256" key="1">
    <source>
        <dbReference type="ARBA" id="ARBA00004496"/>
    </source>
</evidence>
<dbReference type="PANTHER" id="PTHR43707:SF1">
    <property type="entry name" value="HISTIDINE--TRNA LIGASE, MITOCHONDRIAL-RELATED"/>
    <property type="match status" value="1"/>
</dbReference>
<dbReference type="HAMAP" id="MF_00125">
    <property type="entry name" value="HisZ"/>
    <property type="match status" value="1"/>
</dbReference>
<dbReference type="InterPro" id="IPR004516">
    <property type="entry name" value="HisRS/HisZ"/>
</dbReference>
<dbReference type="GO" id="GO:0140096">
    <property type="term" value="F:catalytic activity, acting on a protein"/>
    <property type="evidence" value="ECO:0007669"/>
    <property type="project" value="UniProtKB-ARBA"/>
</dbReference>
<evidence type="ECO:0000256" key="8">
    <source>
        <dbReference type="HAMAP-Rule" id="MF_00125"/>
    </source>
</evidence>
<evidence type="ECO:0000313" key="12">
    <source>
        <dbReference type="Proteomes" id="UP001329915"/>
    </source>
</evidence>
<keyword evidence="12" id="KW-1185">Reference proteome</keyword>
<comment type="subunit">
    <text evidence="4 8">Heteromultimer composed of HisG and HisZ subunits.</text>
</comment>
<evidence type="ECO:0000256" key="6">
    <source>
        <dbReference type="ARBA" id="ARBA00022490"/>
    </source>
</evidence>
<accession>A0AAU0US88</accession>
<dbReference type="AlphaFoldDB" id="A0AAU0US88"/>
<comment type="miscellaneous">
    <text evidence="8">This function is generally fulfilled by the C-terminal part of HisG, which is missing in some bacteria such as this one.</text>
</comment>
<dbReference type="GO" id="GO:0000105">
    <property type="term" value="P:L-histidine biosynthetic process"/>
    <property type="evidence" value="ECO:0007669"/>
    <property type="project" value="UniProtKB-UniRule"/>
</dbReference>
<dbReference type="GO" id="GO:0004821">
    <property type="term" value="F:histidine-tRNA ligase activity"/>
    <property type="evidence" value="ECO:0007669"/>
    <property type="project" value="TreeGrafter"/>
</dbReference>
<dbReference type="Pfam" id="PF13393">
    <property type="entry name" value="tRNA-synt_His"/>
    <property type="match status" value="1"/>
</dbReference>
<dbReference type="KEGG" id="dbc:MFMK1_003323"/>
<dbReference type="PIRSF" id="PIRSF001549">
    <property type="entry name" value="His-tRNA_synth"/>
    <property type="match status" value="1"/>
</dbReference>
<dbReference type="InterPro" id="IPR041715">
    <property type="entry name" value="HisRS-like_core"/>
</dbReference>
<sequence length="383" mass="43083">MSVFRIPPGVKDLLPRQSRWKRETEEKLAHIFSYWGYDEVVTPTFEYYQALTTQGEGLDEDLLYKFIDREGKILVLRPDMTTPIARLVSGRMTDYLQPLRLFYTANVFRYEKTHAGRQREFFQAGVELIGATGAKADVEVLSLAISALEAMQLDNFRIGIGQVEVTKALLGQLNPEAAASVRQAMARKDMVELESLLKGHNIPGRQRDVLLEVTMSQGGLKDMERLLELIEEETAHNALTELVEVFRLLEYQGFADKIFFDLGIFRDFDYYTGIVFEGYVPQLGFPVCGGGRYDNLLGNFGHPAAATGFALGLERIMLALNNNDTKEVAGYLLVAPYPQVLTRARELRAEGKRVVTAFEELSRKEAETMAKEKGLTLIYGGGE</sequence>
<keyword evidence="6 8" id="KW-0963">Cytoplasm</keyword>
<dbReference type="Gene3D" id="3.30.930.10">
    <property type="entry name" value="Bira Bifunctional Protein, Domain 2"/>
    <property type="match status" value="1"/>
</dbReference>
<evidence type="ECO:0000256" key="7">
    <source>
        <dbReference type="ARBA" id="ARBA00025246"/>
    </source>
</evidence>
<dbReference type="SUPFAM" id="SSF55681">
    <property type="entry name" value="Class II aaRS and biotin synthetases"/>
    <property type="match status" value="1"/>
</dbReference>
<evidence type="ECO:0000313" key="11">
    <source>
        <dbReference type="EMBL" id="WRO23463.1"/>
    </source>
</evidence>
<comment type="similarity">
    <text evidence="3 8">Belongs to the class-II aminoacyl-tRNA synthetase family. HisZ subfamily.</text>
</comment>
<proteinExistence type="inferred from homology"/>
<feature type="binding site" evidence="9">
    <location>
        <position position="266"/>
    </location>
    <ligand>
        <name>L-histidine</name>
        <dbReference type="ChEBI" id="CHEBI:57595"/>
    </ligand>
</feature>
<feature type="binding site" evidence="9">
    <location>
        <begin position="270"/>
        <end position="271"/>
    </location>
    <ligand>
        <name>L-histidine</name>
        <dbReference type="ChEBI" id="CHEBI:57595"/>
    </ligand>
</feature>
<protein>
    <recommendedName>
        <fullName evidence="5 8">ATP phosphoribosyltransferase regulatory subunit</fullName>
    </recommendedName>
</protein>
<evidence type="ECO:0000256" key="4">
    <source>
        <dbReference type="ARBA" id="ARBA00011496"/>
    </source>
</evidence>
<feature type="binding site" evidence="9">
    <location>
        <position position="127"/>
    </location>
    <ligand>
        <name>L-histidine</name>
        <dbReference type="ChEBI" id="CHEBI:57595"/>
    </ligand>
</feature>
<dbReference type="GO" id="GO:0016757">
    <property type="term" value="F:glycosyltransferase activity"/>
    <property type="evidence" value="ECO:0007669"/>
    <property type="project" value="UniProtKB-KW"/>
</dbReference>